<organism evidence="4 6">
    <name type="scientific">Xiamenia xianingshaonis</name>
    <dbReference type="NCBI Taxonomy" id="2682776"/>
    <lineage>
        <taxon>Bacteria</taxon>
        <taxon>Bacillati</taxon>
        <taxon>Actinomycetota</taxon>
        <taxon>Coriobacteriia</taxon>
        <taxon>Eggerthellales</taxon>
        <taxon>Eggerthellaceae</taxon>
        <taxon>Xiamenia</taxon>
    </lineage>
</organism>
<evidence type="ECO:0000256" key="1">
    <source>
        <dbReference type="ARBA" id="ARBA00022553"/>
    </source>
</evidence>
<evidence type="ECO:0000313" key="6">
    <source>
        <dbReference type="Proteomes" id="UP000671910"/>
    </source>
</evidence>
<dbReference type="AlphaFoldDB" id="A0A9E6MPA4"/>
<dbReference type="Proteomes" id="UP000671910">
    <property type="component" value="Chromosome"/>
</dbReference>
<dbReference type="Pfam" id="PF00498">
    <property type="entry name" value="FHA"/>
    <property type="match status" value="1"/>
</dbReference>
<gene>
    <name evidence="3" type="ORF">GMI68_03135</name>
    <name evidence="4" type="ORF">J7S26_04355</name>
</gene>
<accession>A0A9E6MPA4</accession>
<protein>
    <submittedName>
        <fullName evidence="4">FHA domain-containing protein</fullName>
    </submittedName>
</protein>
<evidence type="ECO:0000313" key="3">
    <source>
        <dbReference type="EMBL" id="NHM13776.1"/>
    </source>
</evidence>
<dbReference type="SUPFAM" id="SSF49879">
    <property type="entry name" value="SMAD/FHA domain"/>
    <property type="match status" value="1"/>
</dbReference>
<keyword evidence="1" id="KW-0597">Phosphoprotein</keyword>
<dbReference type="Gene3D" id="2.60.200.20">
    <property type="match status" value="1"/>
</dbReference>
<dbReference type="SMART" id="SM00240">
    <property type="entry name" value="FHA"/>
    <property type="match status" value="1"/>
</dbReference>
<dbReference type="Proteomes" id="UP000636394">
    <property type="component" value="Unassembled WGS sequence"/>
</dbReference>
<dbReference type="PROSITE" id="PS50006">
    <property type="entry name" value="FHA_DOMAIN"/>
    <property type="match status" value="1"/>
</dbReference>
<sequence length="146" mass="16044">MSIQCPVCSTEVAQGVAVCPACGFNLVGATQRFEPIRFEDDPVAPVMAERAQGVLHVVRGPQSGIVFRLGDDVCTVGRNPHCGIFLNDMTVSRDHAVIEPLENGYIIRDRNSFNGVWVNNKNIESHVLQDGDILQIGTFCLVYKEE</sequence>
<dbReference type="KEGG" id="ebz:J7S26_04355"/>
<reference evidence="4" key="2">
    <citation type="submission" date="2021-04" db="EMBL/GenBank/DDBJ databases">
        <title>Novel species in family Eggerthellaceae.</title>
        <authorList>
            <person name="Zhang G."/>
        </authorList>
    </citation>
    <scope>NUCLEOTIDE SEQUENCE</scope>
    <source>
        <strain evidence="4">Zg-886</strain>
    </source>
</reference>
<keyword evidence="5" id="KW-1185">Reference proteome</keyword>
<proteinExistence type="predicted"/>
<evidence type="ECO:0000313" key="4">
    <source>
        <dbReference type="EMBL" id="QTU83640.1"/>
    </source>
</evidence>
<dbReference type="EMBL" id="WPCR01000003">
    <property type="protein sequence ID" value="NHM13776.1"/>
    <property type="molecule type" value="Genomic_DNA"/>
</dbReference>
<dbReference type="EMBL" id="CP072829">
    <property type="protein sequence ID" value="QTU83640.1"/>
    <property type="molecule type" value="Genomic_DNA"/>
</dbReference>
<feature type="domain" description="FHA" evidence="2">
    <location>
        <begin position="74"/>
        <end position="123"/>
    </location>
</feature>
<reference evidence="3 5" key="1">
    <citation type="submission" date="2019-11" db="EMBL/GenBank/DDBJ databases">
        <title>Eggerthellaceae novel genus isolated from the rectal contents of marmort.</title>
        <authorList>
            <person name="Zhang G."/>
        </authorList>
    </citation>
    <scope>NUCLEOTIDE SEQUENCE [LARGE SCALE GENOMIC DNA]</scope>
    <source>
        <strain evidence="5">zg-886</strain>
        <strain evidence="3">Zg-886</strain>
    </source>
</reference>
<evidence type="ECO:0000259" key="2">
    <source>
        <dbReference type="PROSITE" id="PS50006"/>
    </source>
</evidence>
<dbReference type="RefSeq" id="WP_165058533.1">
    <property type="nucleotide sequence ID" value="NZ_CP072829.1"/>
</dbReference>
<name>A0A9E6MPA4_9ACTN</name>
<dbReference type="InterPro" id="IPR000253">
    <property type="entry name" value="FHA_dom"/>
</dbReference>
<evidence type="ECO:0000313" key="5">
    <source>
        <dbReference type="Proteomes" id="UP000636394"/>
    </source>
</evidence>
<dbReference type="InterPro" id="IPR008984">
    <property type="entry name" value="SMAD_FHA_dom_sf"/>
</dbReference>